<dbReference type="AlphaFoldDB" id="A0AAW1W467"/>
<dbReference type="Proteomes" id="UP001457282">
    <property type="component" value="Unassembled WGS sequence"/>
</dbReference>
<evidence type="ECO:0000313" key="2">
    <source>
        <dbReference type="Proteomes" id="UP001457282"/>
    </source>
</evidence>
<dbReference type="PANTHER" id="PTHR36344">
    <property type="entry name" value="RX N-TERMINAL DOMAIN-CONTAINING PROTEIN"/>
    <property type="match status" value="1"/>
</dbReference>
<sequence>MDVAGRLARIQQEIVQVENEKLRREQTLGLFWEHLPAVDPILIRDRMLFIKSQIQSLENRKKVLLHQQEELLVTVAIIREPPTVTGEETGRN</sequence>
<keyword evidence="2" id="KW-1185">Reference proteome</keyword>
<gene>
    <name evidence="1" type="ORF">M0R45_028281</name>
</gene>
<organism evidence="1 2">
    <name type="scientific">Rubus argutus</name>
    <name type="common">Southern blackberry</name>
    <dbReference type="NCBI Taxonomy" id="59490"/>
    <lineage>
        <taxon>Eukaryota</taxon>
        <taxon>Viridiplantae</taxon>
        <taxon>Streptophyta</taxon>
        <taxon>Embryophyta</taxon>
        <taxon>Tracheophyta</taxon>
        <taxon>Spermatophyta</taxon>
        <taxon>Magnoliopsida</taxon>
        <taxon>eudicotyledons</taxon>
        <taxon>Gunneridae</taxon>
        <taxon>Pentapetalae</taxon>
        <taxon>rosids</taxon>
        <taxon>fabids</taxon>
        <taxon>Rosales</taxon>
        <taxon>Rosaceae</taxon>
        <taxon>Rosoideae</taxon>
        <taxon>Rosoideae incertae sedis</taxon>
        <taxon>Rubus</taxon>
    </lineage>
</organism>
<accession>A0AAW1W467</accession>
<comment type="caution">
    <text evidence="1">The sequence shown here is derived from an EMBL/GenBank/DDBJ whole genome shotgun (WGS) entry which is preliminary data.</text>
</comment>
<proteinExistence type="predicted"/>
<evidence type="ECO:0000313" key="1">
    <source>
        <dbReference type="EMBL" id="KAK9919700.1"/>
    </source>
</evidence>
<protein>
    <submittedName>
        <fullName evidence="1">Uncharacterized protein</fullName>
    </submittedName>
</protein>
<name>A0AAW1W467_RUBAR</name>
<dbReference type="EMBL" id="JBEDUW010000006">
    <property type="protein sequence ID" value="KAK9919700.1"/>
    <property type="molecule type" value="Genomic_DNA"/>
</dbReference>
<reference evidence="1 2" key="1">
    <citation type="journal article" date="2023" name="G3 (Bethesda)">
        <title>A chromosome-length genome assembly and annotation of blackberry (Rubus argutus, cv. 'Hillquist').</title>
        <authorList>
            <person name="Bruna T."/>
            <person name="Aryal R."/>
            <person name="Dudchenko O."/>
            <person name="Sargent D.J."/>
            <person name="Mead D."/>
            <person name="Buti M."/>
            <person name="Cavallini A."/>
            <person name="Hytonen T."/>
            <person name="Andres J."/>
            <person name="Pham M."/>
            <person name="Weisz D."/>
            <person name="Mascagni F."/>
            <person name="Usai G."/>
            <person name="Natali L."/>
            <person name="Bassil N."/>
            <person name="Fernandez G.E."/>
            <person name="Lomsadze A."/>
            <person name="Armour M."/>
            <person name="Olukolu B."/>
            <person name="Poorten T."/>
            <person name="Britton C."/>
            <person name="Davik J."/>
            <person name="Ashrafi H."/>
            <person name="Aiden E.L."/>
            <person name="Borodovsky M."/>
            <person name="Worthington M."/>
        </authorList>
    </citation>
    <scope>NUCLEOTIDE SEQUENCE [LARGE SCALE GENOMIC DNA]</scope>
    <source>
        <strain evidence="1">PI 553951</strain>
    </source>
</reference>
<dbReference type="PANTHER" id="PTHR36344:SF1">
    <property type="entry name" value="RX N-TERMINAL DOMAIN-CONTAINING PROTEIN"/>
    <property type="match status" value="1"/>
</dbReference>